<feature type="transmembrane region" description="Helical" evidence="8">
    <location>
        <begin position="116"/>
        <end position="139"/>
    </location>
</feature>
<dbReference type="InterPro" id="IPR005828">
    <property type="entry name" value="MFS_sugar_transport-like"/>
</dbReference>
<dbReference type="InterPro" id="IPR005829">
    <property type="entry name" value="Sugar_transporter_CS"/>
</dbReference>
<dbReference type="OrthoDB" id="8953821at2"/>
<reference evidence="10 11" key="1">
    <citation type="journal article" date="2013" name="Genome Announc.">
        <title>Draft Genome Sequence of Arthrobacter crystallopoietes Strain BAB-32, Revealing Genes for Bioremediation.</title>
        <authorList>
            <person name="Joshi M.N."/>
            <person name="Pandit A.S."/>
            <person name="Sharma A."/>
            <person name="Pandya R.V."/>
            <person name="Desai S.M."/>
            <person name="Saxena A.K."/>
            <person name="Bagatharia S.B."/>
        </authorList>
    </citation>
    <scope>NUCLEOTIDE SEQUENCE [LARGE SCALE GENOMIC DNA]</scope>
    <source>
        <strain evidence="10 11">BAB-32</strain>
    </source>
</reference>
<sequence length="172" mass="18074">IFNYLPTYLSKSLNFAASTSFIITSIGLAMLCLSIPFAGMAADKLGRRKVLLSSALLMALLTYPAYLLMQNGSIAWAIGGIILLAVLFSGQAGVIHTSLLELFPVSVRTTGYSFGYNIGLAIFGGAGPLIVTSIIASTGNQDVPAYYVIGAALCTFLSALVITESKARSLHD</sequence>
<proteinExistence type="predicted"/>
<keyword evidence="5" id="KW-0769">Symport</keyword>
<feature type="non-terminal residue" evidence="10">
    <location>
        <position position="1"/>
    </location>
</feature>
<dbReference type="PANTHER" id="PTHR43528">
    <property type="entry name" value="ALPHA-KETOGLUTARATE PERMEASE"/>
    <property type="match status" value="1"/>
</dbReference>
<comment type="caution">
    <text evidence="10">The sequence shown here is derived from an EMBL/GenBank/DDBJ whole genome shotgun (WGS) entry which is preliminary data.</text>
</comment>
<evidence type="ECO:0000256" key="5">
    <source>
        <dbReference type="ARBA" id="ARBA00022847"/>
    </source>
</evidence>
<evidence type="ECO:0000259" key="9">
    <source>
        <dbReference type="PROSITE" id="PS50850"/>
    </source>
</evidence>
<dbReference type="EMBL" id="ANPE02000001">
    <property type="protein sequence ID" value="EMY36266.1"/>
    <property type="molecule type" value="Genomic_DNA"/>
</dbReference>
<dbReference type="RefSeq" id="WP_005266054.1">
    <property type="nucleotide sequence ID" value="NZ_ANPE02000001.1"/>
</dbReference>
<dbReference type="GO" id="GO:0015293">
    <property type="term" value="F:symporter activity"/>
    <property type="evidence" value="ECO:0007669"/>
    <property type="project" value="UniProtKB-KW"/>
</dbReference>
<accession>N1V0V1</accession>
<dbReference type="InterPro" id="IPR036259">
    <property type="entry name" value="MFS_trans_sf"/>
</dbReference>
<feature type="domain" description="Major facilitator superfamily (MFS) profile" evidence="9">
    <location>
        <begin position="1"/>
        <end position="166"/>
    </location>
</feature>
<evidence type="ECO:0000256" key="8">
    <source>
        <dbReference type="SAM" id="Phobius"/>
    </source>
</evidence>
<keyword evidence="11" id="KW-1185">Reference proteome</keyword>
<evidence type="ECO:0000256" key="1">
    <source>
        <dbReference type="ARBA" id="ARBA00004651"/>
    </source>
</evidence>
<evidence type="ECO:0000256" key="6">
    <source>
        <dbReference type="ARBA" id="ARBA00022989"/>
    </source>
</evidence>
<dbReference type="InterPro" id="IPR051084">
    <property type="entry name" value="H+-coupled_symporters"/>
</dbReference>
<feature type="transmembrane region" description="Helical" evidence="8">
    <location>
        <begin position="50"/>
        <end position="68"/>
    </location>
</feature>
<dbReference type="SUPFAM" id="SSF103473">
    <property type="entry name" value="MFS general substrate transporter"/>
    <property type="match status" value="1"/>
</dbReference>
<evidence type="ECO:0000313" key="11">
    <source>
        <dbReference type="Proteomes" id="UP000010729"/>
    </source>
</evidence>
<dbReference type="Pfam" id="PF00083">
    <property type="entry name" value="Sugar_tr"/>
    <property type="match status" value="1"/>
</dbReference>
<evidence type="ECO:0000256" key="7">
    <source>
        <dbReference type="ARBA" id="ARBA00023136"/>
    </source>
</evidence>
<dbReference type="AlphaFoldDB" id="N1V0V1"/>
<dbReference type="PROSITE" id="PS00216">
    <property type="entry name" value="SUGAR_TRANSPORT_1"/>
    <property type="match status" value="1"/>
</dbReference>
<dbReference type="Gene3D" id="1.20.1250.20">
    <property type="entry name" value="MFS general substrate transporter like domains"/>
    <property type="match status" value="1"/>
</dbReference>
<keyword evidence="4 8" id="KW-0812">Transmembrane</keyword>
<name>N1V0V1_9MICC</name>
<comment type="subcellular location">
    <subcellularLocation>
        <location evidence="1">Cell membrane</location>
        <topology evidence="1">Multi-pass membrane protein</topology>
    </subcellularLocation>
</comment>
<dbReference type="InterPro" id="IPR020846">
    <property type="entry name" value="MFS_dom"/>
</dbReference>
<evidence type="ECO:0000256" key="2">
    <source>
        <dbReference type="ARBA" id="ARBA00022448"/>
    </source>
</evidence>
<evidence type="ECO:0000256" key="3">
    <source>
        <dbReference type="ARBA" id="ARBA00022475"/>
    </source>
</evidence>
<dbReference type="PROSITE" id="PS50850">
    <property type="entry name" value="MFS"/>
    <property type="match status" value="1"/>
</dbReference>
<protein>
    <submittedName>
        <fullName evidence="10">Proline/betaine transporter ProP</fullName>
    </submittedName>
</protein>
<organism evidence="10 11">
    <name type="scientific">Arthrobacter crystallopoietes BAB-32</name>
    <dbReference type="NCBI Taxonomy" id="1246476"/>
    <lineage>
        <taxon>Bacteria</taxon>
        <taxon>Bacillati</taxon>
        <taxon>Actinomycetota</taxon>
        <taxon>Actinomycetes</taxon>
        <taxon>Micrococcales</taxon>
        <taxon>Micrococcaceae</taxon>
        <taxon>Crystallibacter</taxon>
    </lineage>
</organism>
<keyword evidence="7 8" id="KW-0472">Membrane</keyword>
<dbReference type="PANTHER" id="PTHR43528:SF1">
    <property type="entry name" value="ALPHA-KETOGLUTARATE PERMEASE"/>
    <property type="match status" value="1"/>
</dbReference>
<dbReference type="Proteomes" id="UP000010729">
    <property type="component" value="Unassembled WGS sequence"/>
</dbReference>
<evidence type="ECO:0000256" key="4">
    <source>
        <dbReference type="ARBA" id="ARBA00022692"/>
    </source>
</evidence>
<feature type="transmembrane region" description="Helical" evidence="8">
    <location>
        <begin position="145"/>
        <end position="163"/>
    </location>
</feature>
<keyword evidence="2" id="KW-0813">Transport</keyword>
<evidence type="ECO:0000313" key="10">
    <source>
        <dbReference type="EMBL" id="EMY36266.1"/>
    </source>
</evidence>
<keyword evidence="6 8" id="KW-1133">Transmembrane helix</keyword>
<keyword evidence="3" id="KW-1003">Cell membrane</keyword>
<dbReference type="GO" id="GO:0005886">
    <property type="term" value="C:plasma membrane"/>
    <property type="evidence" value="ECO:0007669"/>
    <property type="project" value="UniProtKB-SubCell"/>
</dbReference>
<gene>
    <name evidence="10" type="ORF">D477_000005</name>
</gene>
<feature type="transmembrane region" description="Helical" evidence="8">
    <location>
        <begin position="74"/>
        <end position="95"/>
    </location>
</feature>
<feature type="transmembrane region" description="Helical" evidence="8">
    <location>
        <begin position="15"/>
        <end position="38"/>
    </location>
</feature>